<dbReference type="Gramene" id="mRNA:HanXRQr2_Chr13g0574451">
    <property type="protein sequence ID" value="CDS:HanXRQr2_Chr13g0574451.1"/>
    <property type="gene ID" value="HanXRQr2_Chr13g0574451"/>
</dbReference>
<gene>
    <name evidence="1" type="ORF">HanXRQr2_Chr13g0574451</name>
</gene>
<protein>
    <submittedName>
        <fullName evidence="1">Uncharacterized protein</fullName>
    </submittedName>
</protein>
<dbReference type="AlphaFoldDB" id="A0A9K3EER6"/>
<sequence>MKHSSFLSKNSQLTTSYASLWNRLRLWIEKSRPSSVARYLSFEFIGTRVVAQSLPRTGKTR</sequence>
<dbReference type="Proteomes" id="UP000215914">
    <property type="component" value="Unassembled WGS sequence"/>
</dbReference>
<dbReference type="EMBL" id="MNCJ02000328">
    <property type="protein sequence ID" value="KAF5772237.1"/>
    <property type="molecule type" value="Genomic_DNA"/>
</dbReference>
<keyword evidence="2" id="KW-1185">Reference proteome</keyword>
<evidence type="ECO:0000313" key="1">
    <source>
        <dbReference type="EMBL" id="KAF5772237.1"/>
    </source>
</evidence>
<reference evidence="1" key="2">
    <citation type="submission" date="2020-06" db="EMBL/GenBank/DDBJ databases">
        <title>Helianthus annuus Genome sequencing and assembly Release 2.</title>
        <authorList>
            <person name="Gouzy J."/>
            <person name="Langlade N."/>
            <person name="Munos S."/>
        </authorList>
    </citation>
    <scope>NUCLEOTIDE SEQUENCE</scope>
    <source>
        <tissue evidence="1">Leaves</tissue>
    </source>
</reference>
<proteinExistence type="predicted"/>
<organism evidence="1 2">
    <name type="scientific">Helianthus annuus</name>
    <name type="common">Common sunflower</name>
    <dbReference type="NCBI Taxonomy" id="4232"/>
    <lineage>
        <taxon>Eukaryota</taxon>
        <taxon>Viridiplantae</taxon>
        <taxon>Streptophyta</taxon>
        <taxon>Embryophyta</taxon>
        <taxon>Tracheophyta</taxon>
        <taxon>Spermatophyta</taxon>
        <taxon>Magnoliopsida</taxon>
        <taxon>eudicotyledons</taxon>
        <taxon>Gunneridae</taxon>
        <taxon>Pentapetalae</taxon>
        <taxon>asterids</taxon>
        <taxon>campanulids</taxon>
        <taxon>Asterales</taxon>
        <taxon>Asteraceae</taxon>
        <taxon>Asteroideae</taxon>
        <taxon>Heliantheae alliance</taxon>
        <taxon>Heliantheae</taxon>
        <taxon>Helianthus</taxon>
    </lineage>
</organism>
<comment type="caution">
    <text evidence="1">The sequence shown here is derived from an EMBL/GenBank/DDBJ whole genome shotgun (WGS) entry which is preliminary data.</text>
</comment>
<reference evidence="1" key="1">
    <citation type="journal article" date="2017" name="Nature">
        <title>The sunflower genome provides insights into oil metabolism, flowering and Asterid evolution.</title>
        <authorList>
            <person name="Badouin H."/>
            <person name="Gouzy J."/>
            <person name="Grassa C.J."/>
            <person name="Murat F."/>
            <person name="Staton S.E."/>
            <person name="Cottret L."/>
            <person name="Lelandais-Briere C."/>
            <person name="Owens G.L."/>
            <person name="Carrere S."/>
            <person name="Mayjonade B."/>
            <person name="Legrand L."/>
            <person name="Gill N."/>
            <person name="Kane N.C."/>
            <person name="Bowers J.E."/>
            <person name="Hubner S."/>
            <person name="Bellec A."/>
            <person name="Berard A."/>
            <person name="Berges H."/>
            <person name="Blanchet N."/>
            <person name="Boniface M.C."/>
            <person name="Brunel D."/>
            <person name="Catrice O."/>
            <person name="Chaidir N."/>
            <person name="Claudel C."/>
            <person name="Donnadieu C."/>
            <person name="Faraut T."/>
            <person name="Fievet G."/>
            <person name="Helmstetter N."/>
            <person name="King M."/>
            <person name="Knapp S.J."/>
            <person name="Lai Z."/>
            <person name="Le Paslier M.C."/>
            <person name="Lippi Y."/>
            <person name="Lorenzon L."/>
            <person name="Mandel J.R."/>
            <person name="Marage G."/>
            <person name="Marchand G."/>
            <person name="Marquand E."/>
            <person name="Bret-Mestries E."/>
            <person name="Morien E."/>
            <person name="Nambeesan S."/>
            <person name="Nguyen T."/>
            <person name="Pegot-Espagnet P."/>
            <person name="Pouilly N."/>
            <person name="Raftis F."/>
            <person name="Sallet E."/>
            <person name="Schiex T."/>
            <person name="Thomas J."/>
            <person name="Vandecasteele C."/>
            <person name="Vares D."/>
            <person name="Vear F."/>
            <person name="Vautrin S."/>
            <person name="Crespi M."/>
            <person name="Mangin B."/>
            <person name="Burke J.M."/>
            <person name="Salse J."/>
            <person name="Munos S."/>
            <person name="Vincourt P."/>
            <person name="Rieseberg L.H."/>
            <person name="Langlade N.B."/>
        </authorList>
    </citation>
    <scope>NUCLEOTIDE SEQUENCE</scope>
    <source>
        <tissue evidence="1">Leaves</tissue>
    </source>
</reference>
<name>A0A9K3EER6_HELAN</name>
<evidence type="ECO:0000313" key="2">
    <source>
        <dbReference type="Proteomes" id="UP000215914"/>
    </source>
</evidence>
<accession>A0A9K3EER6</accession>